<dbReference type="Gene3D" id="3.40.50.720">
    <property type="entry name" value="NAD(P)-binding Rossmann-like Domain"/>
    <property type="match status" value="1"/>
</dbReference>
<dbReference type="SUPFAM" id="SSF51735">
    <property type="entry name" value="NAD(P)-binding Rossmann-fold domains"/>
    <property type="match status" value="1"/>
</dbReference>
<accession>A0A8H5CU52</accession>
<gene>
    <name evidence="3" type="ORF">D9758_014856</name>
</gene>
<protein>
    <recommendedName>
        <fullName evidence="2">NAD-dependent epimerase/dehydratase domain-containing protein</fullName>
    </recommendedName>
</protein>
<reference evidence="3 4" key="1">
    <citation type="journal article" date="2020" name="ISME J.">
        <title>Uncovering the hidden diversity of litter-decomposition mechanisms in mushroom-forming fungi.</title>
        <authorList>
            <person name="Floudas D."/>
            <person name="Bentzer J."/>
            <person name="Ahren D."/>
            <person name="Johansson T."/>
            <person name="Persson P."/>
            <person name="Tunlid A."/>
        </authorList>
    </citation>
    <scope>NUCLEOTIDE SEQUENCE [LARGE SCALE GENOMIC DNA]</scope>
    <source>
        <strain evidence="3 4">CBS 291.85</strain>
    </source>
</reference>
<evidence type="ECO:0000313" key="3">
    <source>
        <dbReference type="EMBL" id="KAF5347658.1"/>
    </source>
</evidence>
<dbReference type="InterPro" id="IPR036291">
    <property type="entry name" value="NAD(P)-bd_dom_sf"/>
</dbReference>
<dbReference type="AlphaFoldDB" id="A0A8H5CU52"/>
<feature type="signal peptide" evidence="1">
    <location>
        <begin position="1"/>
        <end position="19"/>
    </location>
</feature>
<dbReference type="GO" id="GO:0004029">
    <property type="term" value="F:aldehyde dehydrogenase (NAD+) activity"/>
    <property type="evidence" value="ECO:0007669"/>
    <property type="project" value="TreeGrafter"/>
</dbReference>
<dbReference type="OrthoDB" id="10000533at2759"/>
<dbReference type="Proteomes" id="UP000559256">
    <property type="component" value="Unassembled WGS sequence"/>
</dbReference>
<feature type="chain" id="PRO_5034824810" description="NAD-dependent epimerase/dehydratase domain-containing protein" evidence="1">
    <location>
        <begin position="20"/>
        <end position="313"/>
    </location>
</feature>
<dbReference type="InterPro" id="IPR001509">
    <property type="entry name" value="Epimerase_deHydtase"/>
</dbReference>
<dbReference type="PANTHER" id="PTHR48079">
    <property type="entry name" value="PROTEIN YEEZ"/>
    <property type="match status" value="1"/>
</dbReference>
<keyword evidence="1" id="KW-0732">Signal</keyword>
<evidence type="ECO:0000256" key="1">
    <source>
        <dbReference type="SAM" id="SignalP"/>
    </source>
</evidence>
<feature type="domain" description="NAD-dependent epimerase/dehydratase" evidence="2">
    <location>
        <begin position="3"/>
        <end position="219"/>
    </location>
</feature>
<evidence type="ECO:0000259" key="2">
    <source>
        <dbReference type="Pfam" id="PF01370"/>
    </source>
</evidence>
<dbReference type="EMBL" id="JAACJM010000090">
    <property type="protein sequence ID" value="KAF5347658.1"/>
    <property type="molecule type" value="Genomic_DNA"/>
</dbReference>
<proteinExistence type="predicted"/>
<dbReference type="GO" id="GO:0005737">
    <property type="term" value="C:cytoplasm"/>
    <property type="evidence" value="ECO:0007669"/>
    <property type="project" value="TreeGrafter"/>
</dbReference>
<organism evidence="3 4">
    <name type="scientific">Tetrapyrgos nigripes</name>
    <dbReference type="NCBI Taxonomy" id="182062"/>
    <lineage>
        <taxon>Eukaryota</taxon>
        <taxon>Fungi</taxon>
        <taxon>Dikarya</taxon>
        <taxon>Basidiomycota</taxon>
        <taxon>Agaricomycotina</taxon>
        <taxon>Agaricomycetes</taxon>
        <taxon>Agaricomycetidae</taxon>
        <taxon>Agaricales</taxon>
        <taxon>Marasmiineae</taxon>
        <taxon>Marasmiaceae</taxon>
        <taxon>Tetrapyrgos</taxon>
    </lineage>
</organism>
<dbReference type="Pfam" id="PF01370">
    <property type="entry name" value="Epimerase"/>
    <property type="match status" value="1"/>
</dbReference>
<comment type="caution">
    <text evidence="3">The sequence shown here is derived from an EMBL/GenBank/DDBJ whole genome shotgun (WGS) entry which is preliminary data.</text>
</comment>
<name>A0A8H5CU52_9AGAR</name>
<evidence type="ECO:0000313" key="4">
    <source>
        <dbReference type="Proteomes" id="UP000559256"/>
    </source>
</evidence>
<keyword evidence="4" id="KW-1185">Reference proteome</keyword>
<dbReference type="PANTHER" id="PTHR48079:SF3">
    <property type="entry name" value="NAD-DEPENDENT EPIMERASE_DEHYDRATASE DOMAIN-CONTAINING PROTEIN"/>
    <property type="match status" value="1"/>
</dbReference>
<sequence>MRVLVLGASGFIGFPVAQALSRAGYLVYGQTRSEEKANRLAAEEIFPIVCDPSSTSWHHLIPTLDVIIDTLHPSDLNTYLTLFLGIESAAKSLRPASSPKLSFIFTSGTWQFGNQGYDLILTDTTPVLDPTCTGPKAVELAKLDRDRVEQDILKSGILNGIVVRPTFVYGRSASIFSMMFERFRQEGKVSWPGTPGGKLTTIHQDDLADLYVRAAEKAQVIGGLVFIAANNCSEDTDGFLRRFCGIVGVDSKEGPRVGYEYFDPTNIFEKAITTQQIVRPYLARTLLGWEPKKLGLTDGLELYWNAYLASVDK</sequence>
<dbReference type="InterPro" id="IPR051783">
    <property type="entry name" value="NAD(P)-dependent_oxidoreduct"/>
</dbReference>